<dbReference type="InterPro" id="IPR011050">
    <property type="entry name" value="Pectin_lyase_fold/virulence"/>
</dbReference>
<comment type="caution">
    <text evidence="1">The sequence shown here is derived from an EMBL/GenBank/DDBJ whole genome shotgun (WGS) entry which is preliminary data.</text>
</comment>
<dbReference type="InterPro" id="IPR012334">
    <property type="entry name" value="Pectin_lyas_fold"/>
</dbReference>
<dbReference type="EMBL" id="VCEJ01000004">
    <property type="protein sequence ID" value="TLV00777.1"/>
    <property type="molecule type" value="Genomic_DNA"/>
</dbReference>
<dbReference type="SMART" id="SM00710">
    <property type="entry name" value="PbH1"/>
    <property type="match status" value="3"/>
</dbReference>
<evidence type="ECO:0000313" key="2">
    <source>
        <dbReference type="Proteomes" id="UP000306402"/>
    </source>
</evidence>
<dbReference type="AlphaFoldDB" id="A0A5R9KXG9"/>
<dbReference type="Proteomes" id="UP000306402">
    <property type="component" value="Unassembled WGS sequence"/>
</dbReference>
<dbReference type="OrthoDB" id="1433444at2"/>
<dbReference type="SUPFAM" id="SSF51126">
    <property type="entry name" value="Pectin lyase-like"/>
    <property type="match status" value="1"/>
</dbReference>
<reference evidence="1 2" key="1">
    <citation type="submission" date="2019-05" db="EMBL/GenBank/DDBJ databases">
        <authorList>
            <person name="Qu J.-H."/>
        </authorList>
    </citation>
    <scope>NUCLEOTIDE SEQUENCE [LARGE SCALE GENOMIC DNA]</scope>
    <source>
        <strain evidence="1 2">T17</strain>
    </source>
</reference>
<keyword evidence="2" id="KW-1185">Reference proteome</keyword>
<accession>A0A5R9KXG9</accession>
<gene>
    <name evidence="1" type="ORF">FEN17_14970</name>
</gene>
<sequence length="732" mass="79251">MVTSLKHLLVSALFLILVANVGFSKPLIDPIKFSVSTTATQVGLNEEFEIIIRASYMYIPANTVFVFEGANAFRLKLILPQGFEQTGGTFTDFVGDELSSTKPYASYTLKGKFTQNSGDGVFQLLRSHRKADNQSTYIEVSRLSFKPDDNIAAAEEDSNARVSATTATVGYIPYLTIAQVRAGVADTAKAVFITDTGRSGLFRLNPTATGADDGAMTILAPPARRYERVYEGAVNVNWFGVVADGTTDQSAKIQVILDNARYRNVFFPKGVASYRIKTIRIWSNSTLTFESGTVVEGMGTLSAAQKMLFMYDVNNITIKGTGVVFKDQKAKYTSGQARHIISMEGVMNAVIEGMEANDSGGDGFYIGSGSVRKVSENIKLINVSANNNRRQGISVVSGRNIEILNPIATNSNGEGPQAGIDLEMSNADQRLEGIRIQNPKTGGNRGPGVMVCPGALANTGNSVDVVVSGHVDDGSQYGFLAISVKGALTGSLVVENATWKNNKLCGFVSRNWGYRAFPVMVVNPTVINCNTSASTSPTAGAAFYIHREAADNGDTNIGNINIINPSVLDNRTTKLTRRAFSFKDWNTNNPILNCSIVDPVKTVDTYMAANMIANAEVNISDKNQTMVHEIGGWSTIADYTYFKQLYINQTSTAPKNVVLGKVNANWPEITIEVRAPQGIYIVPNVTDNILPLSATNGKWIMSKVVGSRMTLRKTSANTWTIKSMTGTWTVQP</sequence>
<proteinExistence type="predicted"/>
<evidence type="ECO:0008006" key="3">
    <source>
        <dbReference type="Google" id="ProtNLM"/>
    </source>
</evidence>
<name>A0A5R9KXG9_9BACT</name>
<dbReference type="Gene3D" id="2.160.20.10">
    <property type="entry name" value="Single-stranded right-handed beta-helix, Pectin lyase-like"/>
    <property type="match status" value="1"/>
</dbReference>
<dbReference type="InterPro" id="IPR006626">
    <property type="entry name" value="PbH1"/>
</dbReference>
<protein>
    <recommendedName>
        <fullName evidence="3">Right-handed parallel beta-helix repeat-containing protein</fullName>
    </recommendedName>
</protein>
<evidence type="ECO:0000313" key="1">
    <source>
        <dbReference type="EMBL" id="TLV00777.1"/>
    </source>
</evidence>
<organism evidence="1 2">
    <name type="scientific">Dyadobacter luticola</name>
    <dbReference type="NCBI Taxonomy" id="1979387"/>
    <lineage>
        <taxon>Bacteria</taxon>
        <taxon>Pseudomonadati</taxon>
        <taxon>Bacteroidota</taxon>
        <taxon>Cytophagia</taxon>
        <taxon>Cytophagales</taxon>
        <taxon>Spirosomataceae</taxon>
        <taxon>Dyadobacter</taxon>
    </lineage>
</organism>
<dbReference type="RefSeq" id="WP_138366151.1">
    <property type="nucleotide sequence ID" value="NZ_VCEJ01000004.1"/>
</dbReference>